<sequence length="319" mass="34257">MMLQLDRTPGEVSGAHHDFLAAVADRLGSAHAAFFATPAPDGDGTLWIADGTDSRAPADLDPAARAALHRYAGSILSDIRRVAERENGGIRRHFAVMRRIPSLDCLYAVDGRAVATRWGTAQGNDPIRALDDGRPAVTHRGFPGLPPRLLLSALAGTAAGFLVGTLMLRAVPPPPACAVATRPVDLPRQKWQSHDLSMLKGCWHRISNMKTVNIVTQASTAVQEWTFCFADDGTTGQQTLRYTNAGLCTSPIAAHFEGDTLVIAAERCIDQPHHNTFVQTVYRCTRDDDEKATCPGYTVDPLVPSPGPPGVGIFQRPGP</sequence>
<accession>A0ABR6FDF1</accession>
<evidence type="ECO:0000313" key="2">
    <source>
        <dbReference type="Proteomes" id="UP000540490"/>
    </source>
</evidence>
<proteinExistence type="predicted"/>
<keyword evidence="2" id="KW-1185">Reference proteome</keyword>
<dbReference type="RefSeq" id="WP_182975611.1">
    <property type="nucleotide sequence ID" value="NZ_JABEQN010000039.1"/>
</dbReference>
<dbReference type="EMBL" id="JABEQN010000039">
    <property type="protein sequence ID" value="MBB2195724.1"/>
    <property type="molecule type" value="Genomic_DNA"/>
</dbReference>
<protein>
    <submittedName>
        <fullName evidence="1">Uncharacterized protein</fullName>
    </submittedName>
</protein>
<reference evidence="1 2" key="1">
    <citation type="submission" date="2020-04" db="EMBL/GenBank/DDBJ databases">
        <title>Description of novel Gluconacetobacter.</title>
        <authorList>
            <person name="Sombolestani A."/>
        </authorList>
    </citation>
    <scope>NUCLEOTIDE SEQUENCE [LARGE SCALE GENOMIC DNA]</scope>
    <source>
        <strain evidence="1 2">LMG 1728</strain>
    </source>
</reference>
<comment type="caution">
    <text evidence="1">The sequence shown here is derived from an EMBL/GenBank/DDBJ whole genome shotgun (WGS) entry which is preliminary data.</text>
</comment>
<organism evidence="1 2">
    <name type="scientific">Gluconacetobacter dulcium</name>
    <dbReference type="NCBI Taxonomy" id="2729096"/>
    <lineage>
        <taxon>Bacteria</taxon>
        <taxon>Pseudomonadati</taxon>
        <taxon>Pseudomonadota</taxon>
        <taxon>Alphaproteobacteria</taxon>
        <taxon>Acetobacterales</taxon>
        <taxon>Acetobacteraceae</taxon>
        <taxon>Gluconacetobacter</taxon>
    </lineage>
</organism>
<gene>
    <name evidence="1" type="ORF">HLH25_19250</name>
</gene>
<dbReference type="Proteomes" id="UP000540490">
    <property type="component" value="Unassembled WGS sequence"/>
</dbReference>
<name>A0ABR6FDF1_9PROT</name>
<evidence type="ECO:0000313" key="1">
    <source>
        <dbReference type="EMBL" id="MBB2195724.1"/>
    </source>
</evidence>